<dbReference type="eggNOG" id="ENOG502QVZD">
    <property type="taxonomic scope" value="Eukaryota"/>
</dbReference>
<dbReference type="InterPro" id="IPR022210">
    <property type="entry name" value="TF_GCR1-like"/>
</dbReference>
<dbReference type="KEGG" id="ndi:NDAI_0I02760"/>
<feature type="compositionally biased region" description="Basic residues" evidence="2">
    <location>
        <begin position="576"/>
        <end position="585"/>
    </location>
</feature>
<feature type="compositionally biased region" description="Low complexity" evidence="2">
    <location>
        <begin position="629"/>
        <end position="642"/>
    </location>
</feature>
<proteinExistence type="predicted"/>
<reference evidence="6 7" key="1">
    <citation type="journal article" date="2011" name="Proc. Natl. Acad. Sci. U.S.A.">
        <title>Evolutionary erosion of yeast sex chromosomes by mating-type switching accidents.</title>
        <authorList>
            <person name="Gordon J.L."/>
            <person name="Armisen D."/>
            <person name="Proux-Wera E."/>
            <person name="Oheigeartaigh S.S."/>
            <person name="Byrne K.P."/>
            <person name="Wolfe K.H."/>
        </authorList>
    </citation>
    <scope>NUCLEOTIDE SEQUENCE [LARGE SCALE GENOMIC DNA]</scope>
    <source>
        <strain evidence="7">ATCC 10597 / BCRC 20456 / CBS 421 / NBRC 0211 / NRRL Y-12639</strain>
    </source>
</reference>
<dbReference type="CDD" id="cd11602">
    <property type="entry name" value="Ndc10"/>
    <property type="match status" value="1"/>
</dbReference>
<evidence type="ECO:0000313" key="7">
    <source>
        <dbReference type="Proteomes" id="UP000000689"/>
    </source>
</evidence>
<evidence type="ECO:0000259" key="3">
    <source>
        <dbReference type="Pfam" id="PF12550"/>
    </source>
</evidence>
<feature type="compositionally biased region" description="Basic and acidic residues" evidence="2">
    <location>
        <begin position="733"/>
        <end position="747"/>
    </location>
</feature>
<dbReference type="InterPro" id="IPR010998">
    <property type="entry name" value="Integrase_recombinase_N"/>
</dbReference>
<evidence type="ECO:0000256" key="1">
    <source>
        <dbReference type="ARBA" id="ARBA00023125"/>
    </source>
</evidence>
<dbReference type="RefSeq" id="XP_003672087.1">
    <property type="nucleotide sequence ID" value="XM_003672039.1"/>
</dbReference>
<name>G0WGD3_NAUDC</name>
<feature type="domain" description="NDC10 N-terminal" evidence="5">
    <location>
        <begin position="8"/>
        <end position="134"/>
    </location>
</feature>
<dbReference type="Gene3D" id="1.10.150.130">
    <property type="match status" value="1"/>
</dbReference>
<dbReference type="AlphaFoldDB" id="G0WGD3"/>
<dbReference type="Proteomes" id="UP000000689">
    <property type="component" value="Chromosome 9"/>
</dbReference>
<protein>
    <submittedName>
        <fullName evidence="6">Uncharacterized protein</fullName>
    </submittedName>
</protein>
<dbReference type="Pfam" id="PF12550">
    <property type="entry name" value="GCR1_C"/>
    <property type="match status" value="1"/>
</dbReference>
<dbReference type="GO" id="GO:0003677">
    <property type="term" value="F:DNA binding"/>
    <property type="evidence" value="ECO:0007669"/>
    <property type="project" value="UniProtKB-KW"/>
</dbReference>
<dbReference type="InterPro" id="IPR031872">
    <property type="entry name" value="NDC10_II"/>
</dbReference>
<dbReference type="InterPro" id="IPR049055">
    <property type="entry name" value="NDC10_N"/>
</dbReference>
<dbReference type="Pfam" id="PF21400">
    <property type="entry name" value="Ndc10_N"/>
    <property type="match status" value="1"/>
</dbReference>
<sequence>MDESDTSSNVQFLLGSISPKIQLQYKYHFAQYINWCRNRNLLDVSQQQQQQQQPVTDEDIYRRLPISCFLIHWFIIDTFIINVPTSNSKLPTSEEIEKIIKSLKFLDKLCHVAKGNIEYTIDPRVESYLNSIPSIYSQYEHMPKIFTLSDNDDNNNNNNNKVYKLLKTAVNLWNPNTTHLKNNEPRIKLQFLLTLQLSTMYNITYDEQFDLLLSNFQTRPMIESSSSSSSSSSPSKQLPVIYGTYTRNNTSKKKVNGLKTLEIIPQNCPFICPIMTLATYYFLRFYILKDYKFPMTETDIEHFPFLHEEHADDEEVWQNSLTQISEYCQFTSPLSSDVESNDSNNIYFTPDILRTVKSKFPEAFDVAFKDDIPLDLNYLMNLRNPIHELNYRTNETNNNTYFSIRKVPPNGMLFQLFPEIEILKGKLEGSASSPPLKLQNFIQLMEALRLIFVSNLPFIYEFFPDHDIFKYPVLQREEFRIYLNSAKILSSGNNNNSEDTLPFRIFPDDKQCLTRKSFTQLIIEPSSNLASIVTSSLKDTIRHVDTDNSVTNNESKTLSNNNLQEMLSIANATKNAPKKRTRSKTKAQENDKTNTIKSKRRKHTSSERDISEDDTRENSAKQSLINIPQSITTTSNNQQQSVMTNELTQRITDEEFQFMQLQTMTNFQNLVGTLTKIFDEVPVKKPVKHLITKQLNSFNDSMFETLNFDPMERHKFVKNQIIKHSQQNDFEELDTKQPTRRTGREKSLNLMDISDDDDDDDDEEEDKKESSSSSEDADEDNSDSDDDDDSVDGEDNNMQEELKYLINELVTTRVNSIFKNQMNQFARKFGDKIETIVENIVNQKIHDFANTHFNSMSTPKGTVLSRAVQQNNHMKQKLNGNATNANASDGRHNSFMSIPKDAVVSNTSSPYISSQMSTPKLIPLSMKRATKSMTVSREKENIGTQSFEDGEVSAFQLDETINTIDGIVKEWFQPNPKYNNESIHSLNKSKNKSWRKHVSAELYKERKVIVEFVVYLMNEENFERKVAIKACELIRDNKPMSALARLLRDWKRDHRGNFSGLSDQIYILL</sequence>
<feature type="compositionally biased region" description="Acidic residues" evidence="2">
    <location>
        <begin position="775"/>
        <end position="795"/>
    </location>
</feature>
<organism evidence="6 7">
    <name type="scientific">Naumovozyma dairenensis (strain ATCC 10597 / BCRC 20456 / CBS 421 / NBRC 0211 / NRRL Y-12639)</name>
    <name type="common">Saccharomyces dairenensis</name>
    <dbReference type="NCBI Taxonomy" id="1071378"/>
    <lineage>
        <taxon>Eukaryota</taxon>
        <taxon>Fungi</taxon>
        <taxon>Dikarya</taxon>
        <taxon>Ascomycota</taxon>
        <taxon>Saccharomycotina</taxon>
        <taxon>Saccharomycetes</taxon>
        <taxon>Saccharomycetales</taxon>
        <taxon>Saccharomycetaceae</taxon>
        <taxon>Naumovozyma</taxon>
    </lineage>
</organism>
<evidence type="ECO:0000259" key="5">
    <source>
        <dbReference type="Pfam" id="PF21400"/>
    </source>
</evidence>
<accession>G0WGD3</accession>
<dbReference type="STRING" id="1071378.G0WGD3"/>
<feature type="region of interest" description="Disordered" evidence="2">
    <location>
        <begin position="727"/>
        <end position="795"/>
    </location>
</feature>
<feature type="compositionally biased region" description="Acidic residues" evidence="2">
    <location>
        <begin position="753"/>
        <end position="766"/>
    </location>
</feature>
<evidence type="ECO:0000313" key="6">
    <source>
        <dbReference type="EMBL" id="CCD26844.1"/>
    </source>
</evidence>
<gene>
    <name evidence="6" type="primary">NDAI0I02760</name>
    <name evidence="6" type="ordered locus">NDAI_0I02760</name>
</gene>
<dbReference type="OrthoDB" id="4032152at2759"/>
<feature type="region of interest" description="Disordered" evidence="2">
    <location>
        <begin position="571"/>
        <end position="642"/>
    </location>
</feature>
<dbReference type="Pfam" id="PF16787">
    <property type="entry name" value="NDC10_II"/>
    <property type="match status" value="1"/>
</dbReference>
<dbReference type="GeneID" id="11493855"/>
<dbReference type="Gene3D" id="1.10.443.20">
    <property type="entry name" value="Centromere DNA-binding protein complex CBF3 subunit, domain 2"/>
    <property type="match status" value="1"/>
</dbReference>
<evidence type="ECO:0000256" key="2">
    <source>
        <dbReference type="SAM" id="MobiDB-lite"/>
    </source>
</evidence>
<dbReference type="EMBL" id="HE580275">
    <property type="protein sequence ID" value="CCD26844.1"/>
    <property type="molecule type" value="Genomic_DNA"/>
</dbReference>
<keyword evidence="1" id="KW-0238">DNA-binding</keyword>
<dbReference type="HOGENOM" id="CLU_320281_0_0_1"/>
<feature type="domain" description="Transcription activator GCR1-like" evidence="3">
    <location>
        <begin position="955"/>
        <end position="1035"/>
    </location>
</feature>
<keyword evidence="7" id="KW-1185">Reference proteome</keyword>
<dbReference type="OMA" id="LEWFTPN"/>
<dbReference type="InterPro" id="IPR038279">
    <property type="entry name" value="Ndc10_dom2_sf"/>
</dbReference>
<feature type="domain" description="Ndc10" evidence="4">
    <location>
        <begin position="165"/>
        <end position="479"/>
    </location>
</feature>
<evidence type="ECO:0000259" key="4">
    <source>
        <dbReference type="Pfam" id="PF16787"/>
    </source>
</evidence>